<dbReference type="HOGENOM" id="CLU_1225723_0_0_1"/>
<dbReference type="AlphaFoldDB" id="G0MQH5"/>
<accession>G0MQH5</accession>
<proteinExistence type="predicted"/>
<feature type="chain" id="PRO_5003403401" description="DUF19 domain-containing protein" evidence="1">
    <location>
        <begin position="20"/>
        <end position="225"/>
    </location>
</feature>
<dbReference type="eggNOG" id="ENOG502TIZ8">
    <property type="taxonomic scope" value="Eukaryota"/>
</dbReference>
<reference evidence="3" key="1">
    <citation type="submission" date="2011-07" db="EMBL/GenBank/DDBJ databases">
        <authorList>
            <consortium name="Caenorhabditis brenneri Sequencing and Analysis Consortium"/>
            <person name="Wilson R.K."/>
        </authorList>
    </citation>
    <scope>NUCLEOTIDE SEQUENCE [LARGE SCALE GENOMIC DNA]</scope>
    <source>
        <strain evidence="3">PB2801</strain>
    </source>
</reference>
<evidence type="ECO:0000256" key="1">
    <source>
        <dbReference type="SAM" id="SignalP"/>
    </source>
</evidence>
<dbReference type="InParanoid" id="G0MQH5"/>
<keyword evidence="1" id="KW-0732">Signal</keyword>
<dbReference type="Proteomes" id="UP000008068">
    <property type="component" value="Unassembled WGS sequence"/>
</dbReference>
<organism evidence="3">
    <name type="scientific">Caenorhabditis brenneri</name>
    <name type="common">Nematode worm</name>
    <dbReference type="NCBI Taxonomy" id="135651"/>
    <lineage>
        <taxon>Eukaryota</taxon>
        <taxon>Metazoa</taxon>
        <taxon>Ecdysozoa</taxon>
        <taxon>Nematoda</taxon>
        <taxon>Chromadorea</taxon>
        <taxon>Rhabditida</taxon>
        <taxon>Rhabditina</taxon>
        <taxon>Rhabditomorpha</taxon>
        <taxon>Rhabditoidea</taxon>
        <taxon>Rhabditidae</taxon>
        <taxon>Peloderinae</taxon>
        <taxon>Caenorhabditis</taxon>
    </lineage>
</organism>
<protein>
    <recommendedName>
        <fullName evidence="4">DUF19 domain-containing protein</fullName>
    </recommendedName>
</protein>
<evidence type="ECO:0000313" key="2">
    <source>
        <dbReference type="EMBL" id="EGT41589.1"/>
    </source>
</evidence>
<evidence type="ECO:0008006" key="4">
    <source>
        <dbReference type="Google" id="ProtNLM"/>
    </source>
</evidence>
<keyword evidence="3" id="KW-1185">Reference proteome</keyword>
<evidence type="ECO:0000313" key="3">
    <source>
        <dbReference type="Proteomes" id="UP000008068"/>
    </source>
</evidence>
<feature type="signal peptide" evidence="1">
    <location>
        <begin position="1"/>
        <end position="19"/>
    </location>
</feature>
<dbReference type="OrthoDB" id="5802545at2759"/>
<dbReference type="EMBL" id="GL379807">
    <property type="protein sequence ID" value="EGT41589.1"/>
    <property type="molecule type" value="Genomic_DNA"/>
</dbReference>
<sequence>MIKFLVLIFSLFTIIHAGAQENLLAGTDADTNSSNETAVDRCDDEYADMKMCISSIVEKHNFTDFASNIMNRDLILGILDEIQNASCFGTTNCANVKLGKFVFNAYDFIGEAVYRRGFECLVKEWDTIQAKSSQCVNILVMSGEIKNMKQESFFSAARLLIECTVSKFSCSEDERFYLLVGASHVISLIDDFMHPERILWALGFPEDALSKEEMIEVLIYFASIF</sequence>
<dbReference type="OMA" id="AENITEC"/>
<dbReference type="FunCoup" id="G0MQH5">
    <property type="interactions" value="370"/>
</dbReference>
<name>G0MQH5_CAEBE</name>
<gene>
    <name evidence="2" type="ORF">CAEBREN_02984</name>
</gene>